<proteinExistence type="predicted"/>
<dbReference type="Proteomes" id="UP000053477">
    <property type="component" value="Unassembled WGS sequence"/>
</dbReference>
<dbReference type="SUPFAM" id="SSF56112">
    <property type="entry name" value="Protein kinase-like (PK-like)"/>
    <property type="match status" value="1"/>
</dbReference>
<evidence type="ECO:0000313" key="3">
    <source>
        <dbReference type="Proteomes" id="UP000053477"/>
    </source>
</evidence>
<protein>
    <recommendedName>
        <fullName evidence="1">Protein kinase domain-containing protein</fullName>
    </recommendedName>
</protein>
<keyword evidence="3" id="KW-1185">Reference proteome</keyword>
<dbReference type="EMBL" id="KQ086109">
    <property type="protein sequence ID" value="KLO08028.1"/>
    <property type="molecule type" value="Genomic_DNA"/>
</dbReference>
<organism evidence="2 3">
    <name type="scientific">Schizopora paradoxa</name>
    <dbReference type="NCBI Taxonomy" id="27342"/>
    <lineage>
        <taxon>Eukaryota</taxon>
        <taxon>Fungi</taxon>
        <taxon>Dikarya</taxon>
        <taxon>Basidiomycota</taxon>
        <taxon>Agaricomycotina</taxon>
        <taxon>Agaricomycetes</taxon>
        <taxon>Hymenochaetales</taxon>
        <taxon>Schizoporaceae</taxon>
        <taxon>Schizopora</taxon>
    </lineage>
</organism>
<feature type="domain" description="Protein kinase" evidence="1">
    <location>
        <begin position="1"/>
        <end position="138"/>
    </location>
</feature>
<dbReference type="OrthoDB" id="2379186at2759"/>
<evidence type="ECO:0000259" key="1">
    <source>
        <dbReference type="PROSITE" id="PS50011"/>
    </source>
</evidence>
<accession>A0A0H2RES8</accession>
<dbReference type="GO" id="GO:0004672">
    <property type="term" value="F:protein kinase activity"/>
    <property type="evidence" value="ECO:0007669"/>
    <property type="project" value="InterPro"/>
</dbReference>
<dbReference type="InterPro" id="IPR011009">
    <property type="entry name" value="Kinase-like_dom_sf"/>
</dbReference>
<evidence type="ECO:0000313" key="2">
    <source>
        <dbReference type="EMBL" id="KLO08028.1"/>
    </source>
</evidence>
<dbReference type="InterPro" id="IPR000719">
    <property type="entry name" value="Prot_kinase_dom"/>
</dbReference>
<sequence>MDELLNAVTCVLEALVVLHADPDPLYHRDIRWANVIQDAHVPTKWFLIDWDEASSSPTLAAPDLDPASHCPKVFEDGHAGEVDVWAVGMLLGDMLNLYVGHPIGADLGLLSVRMKGYTLSAADVLQEIRRIKSAVTND</sequence>
<dbReference type="AlphaFoldDB" id="A0A0H2RES8"/>
<name>A0A0H2RES8_9AGAM</name>
<dbReference type="Gene3D" id="1.10.510.10">
    <property type="entry name" value="Transferase(Phosphotransferase) domain 1"/>
    <property type="match status" value="1"/>
</dbReference>
<dbReference type="InParanoid" id="A0A0H2RES8"/>
<reference evidence="2 3" key="1">
    <citation type="submission" date="2015-04" db="EMBL/GenBank/DDBJ databases">
        <title>Complete genome sequence of Schizopora paradoxa KUC8140, a cosmopolitan wood degrader in East Asia.</title>
        <authorList>
            <consortium name="DOE Joint Genome Institute"/>
            <person name="Min B."/>
            <person name="Park H."/>
            <person name="Jang Y."/>
            <person name="Kim J.-J."/>
            <person name="Kim K.H."/>
            <person name="Pangilinan J."/>
            <person name="Lipzen A."/>
            <person name="Riley R."/>
            <person name="Grigoriev I.V."/>
            <person name="Spatafora J.W."/>
            <person name="Choi I.-G."/>
        </authorList>
    </citation>
    <scope>NUCLEOTIDE SEQUENCE [LARGE SCALE GENOMIC DNA]</scope>
    <source>
        <strain evidence="2 3">KUC8140</strain>
    </source>
</reference>
<dbReference type="GO" id="GO:0005524">
    <property type="term" value="F:ATP binding"/>
    <property type="evidence" value="ECO:0007669"/>
    <property type="project" value="InterPro"/>
</dbReference>
<dbReference type="PROSITE" id="PS50011">
    <property type="entry name" value="PROTEIN_KINASE_DOM"/>
    <property type="match status" value="1"/>
</dbReference>
<gene>
    <name evidence="2" type="ORF">SCHPADRAFT_944775</name>
</gene>